<protein>
    <recommendedName>
        <fullName evidence="3">Copper oxidase</fullName>
    </recommendedName>
</protein>
<keyword evidence="2" id="KW-1185">Reference proteome</keyword>
<gene>
    <name evidence="1" type="ORF">D5R40_09335</name>
</gene>
<name>A0A3N6PXG0_9CYAN</name>
<organism evidence="1 2">
    <name type="scientific">Okeania hirsuta</name>
    <dbReference type="NCBI Taxonomy" id="1458930"/>
    <lineage>
        <taxon>Bacteria</taxon>
        <taxon>Bacillati</taxon>
        <taxon>Cyanobacteriota</taxon>
        <taxon>Cyanophyceae</taxon>
        <taxon>Oscillatoriophycideae</taxon>
        <taxon>Oscillatoriales</taxon>
        <taxon>Microcoleaceae</taxon>
        <taxon>Okeania</taxon>
    </lineage>
</organism>
<evidence type="ECO:0000313" key="1">
    <source>
        <dbReference type="EMBL" id="RQH46925.1"/>
    </source>
</evidence>
<evidence type="ECO:0000313" key="2">
    <source>
        <dbReference type="Proteomes" id="UP000269154"/>
    </source>
</evidence>
<comment type="caution">
    <text evidence="1">The sequence shown here is derived from an EMBL/GenBank/DDBJ whole genome shotgun (WGS) entry which is preliminary data.</text>
</comment>
<dbReference type="InterPro" id="IPR008972">
    <property type="entry name" value="Cupredoxin"/>
</dbReference>
<dbReference type="SUPFAM" id="SSF49503">
    <property type="entry name" value="Cupredoxins"/>
    <property type="match status" value="2"/>
</dbReference>
<dbReference type="OrthoDB" id="9757546at2"/>
<dbReference type="GO" id="GO:0016491">
    <property type="term" value="F:oxidoreductase activity"/>
    <property type="evidence" value="ECO:0007669"/>
    <property type="project" value="TreeGrafter"/>
</dbReference>
<accession>A0A3N6PXG0</accession>
<dbReference type="InterPro" id="IPR045087">
    <property type="entry name" value="Cu-oxidase_fam"/>
</dbReference>
<dbReference type="AlphaFoldDB" id="A0A3N6PXG0"/>
<dbReference type="PANTHER" id="PTHR11709">
    <property type="entry name" value="MULTI-COPPER OXIDASE"/>
    <property type="match status" value="1"/>
</dbReference>
<dbReference type="Proteomes" id="UP000269154">
    <property type="component" value="Unassembled WGS sequence"/>
</dbReference>
<reference evidence="1 2" key="1">
    <citation type="journal article" date="2018" name="ACS Chem. Biol.">
        <title>Ketoreductase domain dysfunction expands chemodiversity: malyngamide biosynthesis in the cyanobacterium Okeania hirsuta.</title>
        <authorList>
            <person name="Moss N.A."/>
            <person name="Leao T."/>
            <person name="Rankin M."/>
            <person name="McCullough T.M."/>
            <person name="Qu P."/>
            <person name="Korobeynikov A."/>
            <person name="Smith J.L."/>
            <person name="Gerwick L."/>
            <person name="Gerwick W.H."/>
        </authorList>
    </citation>
    <scope>NUCLEOTIDE SEQUENCE [LARGE SCALE GENOMIC DNA]</scope>
    <source>
        <strain evidence="1 2">PAB10Feb10-1</strain>
    </source>
</reference>
<evidence type="ECO:0008006" key="3">
    <source>
        <dbReference type="Google" id="ProtNLM"/>
    </source>
</evidence>
<dbReference type="Gene3D" id="2.60.40.420">
    <property type="entry name" value="Cupredoxins - blue copper proteins"/>
    <property type="match status" value="2"/>
</dbReference>
<dbReference type="RefSeq" id="WP_124154539.1">
    <property type="nucleotide sequence ID" value="NZ_CAWOLW010000312.1"/>
</dbReference>
<sequence length="578" mass="64866">MVGTYTPPTIVTSYGEFNYDAVQFPGPNDAKLNSFDLTLKNNLPVKVQEEGSIPQTKENLESQSQYTNIHYHGFNVSPLLSSDDVLVDVPSNVTPNTNPPDFLSPTPILPGGYYPGDNTYEPKYGGPINEYNMRIKIPYVHQSGLFWYHSHAHSLSRQQVRGGLSGGIIIKGMDDYYKLLNTEKGLKVTTGNLENIDTEPEPFSVNQKVMMFKDFNDILGTNNEKCLTLNGQVNPKITIKPGEVQFWRIANSGSDVYMNIALEQGKKVWKGDHYELGTPDNQVQFANPNGEPNFIILARDGDVVEKPVATDSVLLPPAARVELLVVGGPSTTVTGTGIDQNIYYLVSDLETHLTAKDKPFFNNFFKITQLLATVEVGNDTVCYEAGGNKLELGDLCQGDDDDDKDGDDNDKTLYSYLENHSEYQDKILPPSELIMPNEEDNLEPCPDKYHHYAYRIDPNTGKKIVYDEDVPYNGKANITEKQNKRCITYPTEGGNDIKPIYTDPRTSKRYFYFSRGDGKFFLKGLEKAEDNPVDFNKIKELYDANRIDKVSRIGDLEEWHLVNATLLNLLSGKLYQPG</sequence>
<proteinExistence type="predicted"/>
<dbReference type="EMBL" id="RCBY01000038">
    <property type="protein sequence ID" value="RQH46925.1"/>
    <property type="molecule type" value="Genomic_DNA"/>
</dbReference>
<dbReference type="PANTHER" id="PTHR11709:SF2">
    <property type="entry name" value="MULTICOPPER OXIDASE LPR1"/>
    <property type="match status" value="1"/>
</dbReference>